<evidence type="ECO:0000313" key="3">
    <source>
        <dbReference type="EMBL" id="ODM92344.1"/>
    </source>
</evidence>
<evidence type="ECO:0000313" key="4">
    <source>
        <dbReference type="Proteomes" id="UP000094527"/>
    </source>
</evidence>
<reference evidence="3 4" key="1">
    <citation type="journal article" date="2016" name="Genome Biol. Evol.">
        <title>Gene Family Evolution Reflects Adaptation to Soil Environmental Stressors in the Genome of the Collembolan Orchesella cincta.</title>
        <authorList>
            <person name="Faddeeva-Vakhrusheva A."/>
            <person name="Derks M.F."/>
            <person name="Anvar S.Y."/>
            <person name="Agamennone V."/>
            <person name="Suring W."/>
            <person name="Smit S."/>
            <person name="van Straalen N.M."/>
            <person name="Roelofs D."/>
        </authorList>
    </citation>
    <scope>NUCLEOTIDE SEQUENCE [LARGE SCALE GENOMIC DNA]</scope>
    <source>
        <tissue evidence="3">Mixed pool</tissue>
    </source>
</reference>
<keyword evidence="1" id="KW-0175">Coiled coil</keyword>
<comment type="caution">
    <text evidence="3">The sequence shown here is derived from an EMBL/GenBank/DDBJ whole genome shotgun (WGS) entry which is preliminary data.</text>
</comment>
<sequence>MNGEPNTVLDETNGKAKNDVLALYKLQKARKEAIAAQHHSKAQIDYILQEIENVKLEGQNLRQTIEELEINIFKSLCKTKHPKKLSELCKAKTCCKIDLSNSQRMLKNLQKQLENARNAKLEEHSLNEDVKTLHDSQWQQRIMQPKSMENSRLEREVTSRKNALKVREETISSVAHSITAHVLQLPDHYASMRQIREAKNARRSVDKHFVKTIRKARENKAIAITEIQLRQRRQAENLAKLKNEIRDIKQNLITKNNMKRMHDEEIALEKEEVKKLLLSQGANPYIAEYLLAIEEKQREIQRKMLVEEQKRLLDMQREYAIIEAAKAKEEADRKKWNDYWANKVKDKVKQERNSKMELYYDKSPEEDTNKGEPELLLNKKDRSAPENEQTAQAKSSKKLKKITEEVVLVVVPDRVSVSSDPRKKSASVGGESRGSRDTKKTAISESSKQSKRFSSERQAMILDYVKKQSLLKSAGINSGDGGIMLMGNIDVFDFGDVPIGERNYVVVNIVNLGVDPIKLKMSILNPYGPFTLCNALKDIPPDHFYTLKFRYQPKDRVEDSETLKIEDAEKPESFVMINLKGQGILYSA</sequence>
<gene>
    <name evidence="3" type="ORF">Ocin01_14338</name>
</gene>
<feature type="compositionally biased region" description="Basic and acidic residues" evidence="2">
    <location>
        <begin position="355"/>
        <end position="385"/>
    </location>
</feature>
<proteinExistence type="predicted"/>
<dbReference type="EMBL" id="LJIJ01001258">
    <property type="protein sequence ID" value="ODM92344.1"/>
    <property type="molecule type" value="Genomic_DNA"/>
</dbReference>
<feature type="region of interest" description="Disordered" evidence="2">
    <location>
        <begin position="355"/>
        <end position="397"/>
    </location>
</feature>
<feature type="coiled-coil region" evidence="1">
    <location>
        <begin position="99"/>
        <end position="129"/>
    </location>
</feature>
<dbReference type="InterPro" id="IPR013783">
    <property type="entry name" value="Ig-like_fold"/>
</dbReference>
<dbReference type="Gene3D" id="2.60.40.10">
    <property type="entry name" value="Immunoglobulins"/>
    <property type="match status" value="1"/>
</dbReference>
<dbReference type="AlphaFoldDB" id="A0A1D2MHN5"/>
<evidence type="ECO:0000256" key="2">
    <source>
        <dbReference type="SAM" id="MobiDB-lite"/>
    </source>
</evidence>
<feature type="region of interest" description="Disordered" evidence="2">
    <location>
        <begin position="418"/>
        <end position="454"/>
    </location>
</feature>
<name>A0A1D2MHN5_ORCCI</name>
<dbReference type="PANTHER" id="PTHR22538:SF0">
    <property type="entry name" value="CILIA- AND FLAGELLA-ASSOCIATED PROTEIN 74"/>
    <property type="match status" value="1"/>
</dbReference>
<protein>
    <submittedName>
        <fullName evidence="3">Uncharacterized protein</fullName>
    </submittedName>
</protein>
<dbReference type="OrthoDB" id="6612278at2759"/>
<feature type="coiled-coil region" evidence="1">
    <location>
        <begin position="224"/>
        <end position="258"/>
    </location>
</feature>
<keyword evidence="4" id="KW-1185">Reference proteome</keyword>
<evidence type="ECO:0000256" key="1">
    <source>
        <dbReference type="SAM" id="Coils"/>
    </source>
</evidence>
<feature type="compositionally biased region" description="Basic and acidic residues" evidence="2">
    <location>
        <begin position="433"/>
        <end position="442"/>
    </location>
</feature>
<organism evidence="3 4">
    <name type="scientific">Orchesella cincta</name>
    <name type="common">Springtail</name>
    <name type="synonym">Podura cincta</name>
    <dbReference type="NCBI Taxonomy" id="48709"/>
    <lineage>
        <taxon>Eukaryota</taxon>
        <taxon>Metazoa</taxon>
        <taxon>Ecdysozoa</taxon>
        <taxon>Arthropoda</taxon>
        <taxon>Hexapoda</taxon>
        <taxon>Collembola</taxon>
        <taxon>Entomobryomorpha</taxon>
        <taxon>Entomobryoidea</taxon>
        <taxon>Orchesellidae</taxon>
        <taxon>Orchesellinae</taxon>
        <taxon>Orchesella</taxon>
    </lineage>
</organism>
<dbReference type="PANTHER" id="PTHR22538">
    <property type="entry name" value="CILIA- AND FLAGELLA-ASSOCIATED PROTEIN 74"/>
    <property type="match status" value="1"/>
</dbReference>
<dbReference type="Proteomes" id="UP000094527">
    <property type="component" value="Unassembled WGS sequence"/>
</dbReference>
<accession>A0A1D2MHN5</accession>